<dbReference type="GO" id="GO:0022857">
    <property type="term" value="F:transmembrane transporter activity"/>
    <property type="evidence" value="ECO:0007669"/>
    <property type="project" value="InterPro"/>
</dbReference>
<feature type="transmembrane region" description="Helical" evidence="6">
    <location>
        <begin position="386"/>
        <end position="410"/>
    </location>
</feature>
<organism evidence="7 8">
    <name type="scientific">Neohortaea acidophila</name>
    <dbReference type="NCBI Taxonomy" id="245834"/>
    <lineage>
        <taxon>Eukaryota</taxon>
        <taxon>Fungi</taxon>
        <taxon>Dikarya</taxon>
        <taxon>Ascomycota</taxon>
        <taxon>Pezizomycotina</taxon>
        <taxon>Dothideomycetes</taxon>
        <taxon>Dothideomycetidae</taxon>
        <taxon>Mycosphaerellales</taxon>
        <taxon>Teratosphaeriaceae</taxon>
        <taxon>Neohortaea</taxon>
    </lineage>
</organism>
<name>A0A6A6Q6S0_9PEZI</name>
<feature type="transmembrane region" description="Helical" evidence="6">
    <location>
        <begin position="44"/>
        <end position="64"/>
    </location>
</feature>
<dbReference type="AlphaFoldDB" id="A0A6A6Q6S0"/>
<evidence type="ECO:0000256" key="2">
    <source>
        <dbReference type="ARBA" id="ARBA00022448"/>
    </source>
</evidence>
<accession>A0A6A6Q6S0</accession>
<dbReference type="OrthoDB" id="3257095at2759"/>
<evidence type="ECO:0000256" key="4">
    <source>
        <dbReference type="ARBA" id="ARBA00022989"/>
    </source>
</evidence>
<evidence type="ECO:0000256" key="6">
    <source>
        <dbReference type="SAM" id="Phobius"/>
    </source>
</evidence>
<keyword evidence="8" id="KW-1185">Reference proteome</keyword>
<feature type="transmembrane region" description="Helical" evidence="6">
    <location>
        <begin position="197"/>
        <end position="218"/>
    </location>
</feature>
<keyword evidence="2" id="KW-0813">Transport</keyword>
<evidence type="ECO:0000256" key="3">
    <source>
        <dbReference type="ARBA" id="ARBA00022692"/>
    </source>
</evidence>
<keyword evidence="5 6" id="KW-0472">Membrane</keyword>
<dbReference type="GO" id="GO:0016020">
    <property type="term" value="C:membrane"/>
    <property type="evidence" value="ECO:0007669"/>
    <property type="project" value="UniProtKB-SubCell"/>
</dbReference>
<dbReference type="RefSeq" id="XP_033594235.1">
    <property type="nucleotide sequence ID" value="XM_033732356.1"/>
</dbReference>
<evidence type="ECO:0000256" key="1">
    <source>
        <dbReference type="ARBA" id="ARBA00004141"/>
    </source>
</evidence>
<feature type="transmembrane region" description="Helical" evidence="6">
    <location>
        <begin position="454"/>
        <end position="473"/>
    </location>
</feature>
<keyword evidence="4 6" id="KW-1133">Transmembrane helix</keyword>
<comment type="subcellular location">
    <subcellularLocation>
        <location evidence="1">Membrane</location>
        <topology evidence="1">Multi-pass membrane protein</topology>
    </subcellularLocation>
</comment>
<dbReference type="PANTHER" id="PTHR45649">
    <property type="entry name" value="AMINO-ACID PERMEASE BAT1"/>
    <property type="match status" value="1"/>
</dbReference>
<feature type="transmembrane region" description="Helical" evidence="6">
    <location>
        <begin position="76"/>
        <end position="99"/>
    </location>
</feature>
<feature type="transmembrane region" description="Helical" evidence="6">
    <location>
        <begin position="170"/>
        <end position="190"/>
    </location>
</feature>
<evidence type="ECO:0000256" key="5">
    <source>
        <dbReference type="ARBA" id="ARBA00023136"/>
    </source>
</evidence>
<dbReference type="Pfam" id="PF13520">
    <property type="entry name" value="AA_permease_2"/>
    <property type="match status" value="1"/>
</dbReference>
<dbReference type="GeneID" id="54473358"/>
<sequence length="522" mass="57501">MADEKVDTLKQGDVGIESYEERSADSLDEADMQRLGKAQVFKRNFRVLFILAFSVLTISGWVYVPSTLTYGLYNGGTGGVFAMFMFEFAGLFLVILCLAEMSSIAPTAGGQYHWTSEFAPRSLQKILSYYSGWLASLAWLSGVTGGMYPAGFTLQGLILLANPDFNPRPYQCYLFVVMIATTGLLVNTLLARYLPKLESFIFVVFALAFVAVIAVLWVLPTHLTAAEVFQNFQKGDGWSSLGLSMLVGQSNLLFLIIGSDATAHMAEETKHASTIVPKIMVSSYLINGFSTMVVLITYCFCLVDYNAAENSPVGVLGLPYLQVFARVTGSIGGGQGLAAVLVLLQIVGTINFMTTCSRQIFAFARDNGLPFSRWIARVDRSGTYPVNAVFVVWTFIVLLTLITLGSTIAFEAITSLTMLALFSTYTISCTCLFWRRCFGGGVRRGPWTLGRFGIPINFLALCYCFFVLTFLPWPVTVPVVPANFNWSSVIYVGILVFSTGYYVLFARKQYAGPVVYTKPYLR</sequence>
<feature type="transmembrane region" description="Helical" evidence="6">
    <location>
        <begin position="238"/>
        <end position="258"/>
    </location>
</feature>
<evidence type="ECO:0000313" key="7">
    <source>
        <dbReference type="EMBL" id="KAF2487666.1"/>
    </source>
</evidence>
<reference evidence="7" key="1">
    <citation type="journal article" date="2020" name="Stud. Mycol.">
        <title>101 Dothideomycetes genomes: a test case for predicting lifestyles and emergence of pathogens.</title>
        <authorList>
            <person name="Haridas S."/>
            <person name="Albert R."/>
            <person name="Binder M."/>
            <person name="Bloem J."/>
            <person name="Labutti K."/>
            <person name="Salamov A."/>
            <person name="Andreopoulos B."/>
            <person name="Baker S."/>
            <person name="Barry K."/>
            <person name="Bills G."/>
            <person name="Bluhm B."/>
            <person name="Cannon C."/>
            <person name="Castanera R."/>
            <person name="Culley D."/>
            <person name="Daum C."/>
            <person name="Ezra D."/>
            <person name="Gonzalez J."/>
            <person name="Henrissat B."/>
            <person name="Kuo A."/>
            <person name="Liang C."/>
            <person name="Lipzen A."/>
            <person name="Lutzoni F."/>
            <person name="Magnuson J."/>
            <person name="Mondo S."/>
            <person name="Nolan M."/>
            <person name="Ohm R."/>
            <person name="Pangilinan J."/>
            <person name="Park H.-J."/>
            <person name="Ramirez L."/>
            <person name="Alfaro M."/>
            <person name="Sun H."/>
            <person name="Tritt A."/>
            <person name="Yoshinaga Y."/>
            <person name="Zwiers L.-H."/>
            <person name="Turgeon B."/>
            <person name="Goodwin S."/>
            <person name="Spatafora J."/>
            <person name="Crous P."/>
            <person name="Grigoriev I."/>
        </authorList>
    </citation>
    <scope>NUCLEOTIDE SEQUENCE</scope>
    <source>
        <strain evidence="7">CBS 113389</strain>
    </source>
</reference>
<feature type="transmembrane region" description="Helical" evidence="6">
    <location>
        <begin position="323"/>
        <end position="344"/>
    </location>
</feature>
<dbReference type="PANTHER" id="PTHR45649:SF14">
    <property type="entry name" value="GABA PERMEASE"/>
    <property type="match status" value="1"/>
</dbReference>
<dbReference type="EMBL" id="MU001631">
    <property type="protein sequence ID" value="KAF2487666.1"/>
    <property type="molecule type" value="Genomic_DNA"/>
</dbReference>
<feature type="transmembrane region" description="Helical" evidence="6">
    <location>
        <begin position="416"/>
        <end position="434"/>
    </location>
</feature>
<proteinExistence type="predicted"/>
<feature type="transmembrane region" description="Helical" evidence="6">
    <location>
        <begin position="485"/>
        <end position="504"/>
    </location>
</feature>
<dbReference type="InterPro" id="IPR002293">
    <property type="entry name" value="AA/rel_permease1"/>
</dbReference>
<keyword evidence="3 6" id="KW-0812">Transmembrane</keyword>
<dbReference type="Proteomes" id="UP000799767">
    <property type="component" value="Unassembled WGS sequence"/>
</dbReference>
<protein>
    <submittedName>
        <fullName evidence="7">GABA-specific permease</fullName>
    </submittedName>
</protein>
<evidence type="ECO:0000313" key="8">
    <source>
        <dbReference type="Proteomes" id="UP000799767"/>
    </source>
</evidence>
<gene>
    <name evidence="7" type="ORF">BDY17DRAFT_289392</name>
</gene>
<dbReference type="PIRSF" id="PIRSF006060">
    <property type="entry name" value="AA_transporter"/>
    <property type="match status" value="1"/>
</dbReference>
<feature type="transmembrane region" description="Helical" evidence="6">
    <location>
        <begin position="279"/>
        <end position="303"/>
    </location>
</feature>
<feature type="transmembrane region" description="Helical" evidence="6">
    <location>
        <begin position="127"/>
        <end position="150"/>
    </location>
</feature>
<dbReference type="Gene3D" id="1.20.1740.10">
    <property type="entry name" value="Amino acid/polyamine transporter I"/>
    <property type="match status" value="1"/>
</dbReference>